<feature type="compositionally biased region" description="Basic and acidic residues" evidence="1">
    <location>
        <begin position="7"/>
        <end position="22"/>
    </location>
</feature>
<gene>
    <name evidence="3" type="ORF">D7S86_02390</name>
</gene>
<evidence type="ECO:0000256" key="1">
    <source>
        <dbReference type="SAM" id="MobiDB-lite"/>
    </source>
</evidence>
<dbReference type="Proteomes" id="UP000270342">
    <property type="component" value="Unassembled WGS sequence"/>
</dbReference>
<dbReference type="RefSeq" id="WP_121082966.1">
    <property type="nucleotide sequence ID" value="NZ_RBZU01000001.1"/>
</dbReference>
<accession>A0A494Y7W9</accession>
<comment type="caution">
    <text evidence="3">The sequence shown here is derived from an EMBL/GenBank/DDBJ whole genome shotgun (WGS) entry which is preliminary data.</text>
</comment>
<keyword evidence="4" id="KW-1185">Reference proteome</keyword>
<dbReference type="OrthoDB" id="8657357at2"/>
<proteinExistence type="predicted"/>
<feature type="region of interest" description="Disordered" evidence="1">
    <location>
        <begin position="1"/>
        <end position="22"/>
    </location>
</feature>
<sequence>MGAENDEGGRARDVEADAERSATDRPIRFSESFRAVFWSFFGVRKRRDLERDAARLNPVHVVITAFVMMALFIAILVTVVHFVVSAK</sequence>
<evidence type="ECO:0000313" key="3">
    <source>
        <dbReference type="EMBL" id="RKP58801.1"/>
    </source>
</evidence>
<organism evidence="3 4">
    <name type="scientific">Pararobbsia silviterrae</name>
    <dbReference type="NCBI Taxonomy" id="1792498"/>
    <lineage>
        <taxon>Bacteria</taxon>
        <taxon>Pseudomonadati</taxon>
        <taxon>Pseudomonadota</taxon>
        <taxon>Betaproteobacteria</taxon>
        <taxon>Burkholderiales</taxon>
        <taxon>Burkholderiaceae</taxon>
        <taxon>Pararobbsia</taxon>
    </lineage>
</organism>
<reference evidence="3 4" key="1">
    <citation type="submission" date="2018-10" db="EMBL/GenBank/DDBJ databases">
        <title>Robbsia sp. DHC34, isolated from soil.</title>
        <authorList>
            <person name="Gao Z.-H."/>
            <person name="Qiu L.-H."/>
        </authorList>
    </citation>
    <scope>NUCLEOTIDE SEQUENCE [LARGE SCALE GENOMIC DNA]</scope>
    <source>
        <strain evidence="3 4">DHC34</strain>
    </source>
</reference>
<dbReference type="Pfam" id="PF11174">
    <property type="entry name" value="DUF2970"/>
    <property type="match status" value="1"/>
</dbReference>
<protein>
    <submittedName>
        <fullName evidence="3">DUF2970 domain-containing protein</fullName>
    </submittedName>
</protein>
<keyword evidence="2" id="KW-1133">Transmembrane helix</keyword>
<evidence type="ECO:0000256" key="2">
    <source>
        <dbReference type="SAM" id="Phobius"/>
    </source>
</evidence>
<keyword evidence="2" id="KW-0472">Membrane</keyword>
<feature type="transmembrane region" description="Helical" evidence="2">
    <location>
        <begin position="59"/>
        <end position="84"/>
    </location>
</feature>
<dbReference type="AlphaFoldDB" id="A0A494Y7W9"/>
<name>A0A494Y7W9_9BURK</name>
<evidence type="ECO:0000313" key="4">
    <source>
        <dbReference type="Proteomes" id="UP000270342"/>
    </source>
</evidence>
<keyword evidence="2" id="KW-0812">Transmembrane</keyword>
<dbReference type="InterPro" id="IPR021344">
    <property type="entry name" value="DUF2970"/>
</dbReference>
<dbReference type="EMBL" id="RBZU01000001">
    <property type="protein sequence ID" value="RKP58801.1"/>
    <property type="molecule type" value="Genomic_DNA"/>
</dbReference>